<feature type="transmembrane region" description="Helical" evidence="7">
    <location>
        <begin position="20"/>
        <end position="43"/>
    </location>
</feature>
<dbReference type="SUPFAM" id="SSF82861">
    <property type="entry name" value="Mechanosensitive channel protein MscS (YggB), transmembrane region"/>
    <property type="match status" value="1"/>
</dbReference>
<keyword evidence="12" id="KW-1185">Reference proteome</keyword>
<evidence type="ECO:0000313" key="12">
    <source>
        <dbReference type="Proteomes" id="UP001302429"/>
    </source>
</evidence>
<keyword evidence="5 7" id="KW-1133">Transmembrane helix</keyword>
<proteinExistence type="inferred from homology"/>
<evidence type="ECO:0000256" key="1">
    <source>
        <dbReference type="ARBA" id="ARBA00004651"/>
    </source>
</evidence>
<evidence type="ECO:0000256" key="6">
    <source>
        <dbReference type="ARBA" id="ARBA00023136"/>
    </source>
</evidence>
<sequence length="444" mass="48876">MIEQVSNRIQSAIIDSPGDLIYVQGVIAMALVVLAITIGWYVGRSLGPFLARMWENRAGYESELAQRRIRNMCRQAVIFILCSIFLSVYRWEVIAHVIFALTIAITVGLFSNNLIRGVRMPGWLGTVIGLLMAAGTVIGLVNEIEAIYIALESVGINFGTRRITLWWVATIIVTAVIFFAIARVVIKVASHIINNMGNLDSSQKVLAQKLATVAILAIAFVLGLDILGIDLTALAVFSGAFGLAIGFGMQKTVGNLIAGIILLMDRSIKPGDIIVVGDSFGWVNKIGVRAVSVLTRDGKEHLIPNENLMTTEVENWSYSDPNVRMKIPVGVSYGSDMKLVQKLLLKAVNESPRVLKNPKPVAWLLEFGDNSVNFEIRAWINDPHKGVGNVRGDIMMRVWDLLKENDVEIPFPQRDLHLRSIDESAANMLMSARDAAIEQENDAE</sequence>
<dbReference type="InterPro" id="IPR010920">
    <property type="entry name" value="LSM_dom_sf"/>
</dbReference>
<dbReference type="InterPro" id="IPR006685">
    <property type="entry name" value="MscS_channel_2nd"/>
</dbReference>
<evidence type="ECO:0000313" key="11">
    <source>
        <dbReference type="EMBL" id="WOE76208.1"/>
    </source>
</evidence>
<feature type="transmembrane region" description="Helical" evidence="7">
    <location>
        <begin position="235"/>
        <end position="263"/>
    </location>
</feature>
<accession>A0AA97FAK4</accession>
<feature type="domain" description="Mechanosensitive ion channel transmembrane helices 2/3" evidence="10">
    <location>
        <begin position="209"/>
        <end position="250"/>
    </location>
</feature>
<dbReference type="GO" id="GO:0005886">
    <property type="term" value="C:plasma membrane"/>
    <property type="evidence" value="ECO:0007669"/>
    <property type="project" value="UniProtKB-SubCell"/>
</dbReference>
<comment type="subcellular location">
    <subcellularLocation>
        <location evidence="1">Cell membrane</location>
        <topology evidence="1">Multi-pass membrane protein</topology>
    </subcellularLocation>
</comment>
<keyword evidence="3" id="KW-1003">Cell membrane</keyword>
<feature type="transmembrane region" description="Helical" evidence="7">
    <location>
        <begin position="206"/>
        <end position="229"/>
    </location>
</feature>
<reference evidence="11 12" key="1">
    <citation type="submission" date="2023-10" db="EMBL/GenBank/DDBJ databases">
        <title>Complete genome sequence of a Sphingomonadaceae bacterium.</title>
        <authorList>
            <person name="Yan C."/>
        </authorList>
    </citation>
    <scope>NUCLEOTIDE SEQUENCE [LARGE SCALE GENOMIC DNA]</scope>
    <source>
        <strain evidence="11 12">SCSIO 66989</strain>
    </source>
</reference>
<dbReference type="Gene3D" id="2.30.30.60">
    <property type="match status" value="1"/>
</dbReference>
<dbReference type="InterPro" id="IPR049278">
    <property type="entry name" value="MS_channel_C"/>
</dbReference>
<evidence type="ECO:0000256" key="3">
    <source>
        <dbReference type="ARBA" id="ARBA00022475"/>
    </source>
</evidence>
<evidence type="ECO:0000259" key="9">
    <source>
        <dbReference type="Pfam" id="PF21082"/>
    </source>
</evidence>
<keyword evidence="4 7" id="KW-0812">Transmembrane</keyword>
<protein>
    <submittedName>
        <fullName evidence="11">Mechanosensitive ion channel</fullName>
    </submittedName>
</protein>
<dbReference type="InterPro" id="IPR049142">
    <property type="entry name" value="MS_channel_1st"/>
</dbReference>
<dbReference type="SUPFAM" id="SSF82689">
    <property type="entry name" value="Mechanosensitive channel protein MscS (YggB), C-terminal domain"/>
    <property type="match status" value="1"/>
</dbReference>
<dbReference type="RefSeq" id="WP_317083749.1">
    <property type="nucleotide sequence ID" value="NZ_CP136594.1"/>
</dbReference>
<dbReference type="Pfam" id="PF21082">
    <property type="entry name" value="MS_channel_3rd"/>
    <property type="match status" value="1"/>
</dbReference>
<evidence type="ECO:0000259" key="8">
    <source>
        <dbReference type="Pfam" id="PF00924"/>
    </source>
</evidence>
<dbReference type="GO" id="GO:0008381">
    <property type="term" value="F:mechanosensitive monoatomic ion channel activity"/>
    <property type="evidence" value="ECO:0007669"/>
    <property type="project" value="UniProtKB-ARBA"/>
</dbReference>
<dbReference type="Proteomes" id="UP001302429">
    <property type="component" value="Chromosome"/>
</dbReference>
<dbReference type="Gene3D" id="3.30.70.100">
    <property type="match status" value="1"/>
</dbReference>
<dbReference type="EMBL" id="CP136594">
    <property type="protein sequence ID" value="WOE76208.1"/>
    <property type="molecule type" value="Genomic_DNA"/>
</dbReference>
<evidence type="ECO:0000256" key="2">
    <source>
        <dbReference type="ARBA" id="ARBA00008017"/>
    </source>
</evidence>
<dbReference type="AlphaFoldDB" id="A0AA97FAK4"/>
<gene>
    <name evidence="11" type="ORF">RB602_05710</name>
</gene>
<feature type="domain" description="Mechanosensitive ion channel MscS" evidence="8">
    <location>
        <begin position="252"/>
        <end position="317"/>
    </location>
</feature>
<dbReference type="Pfam" id="PF00924">
    <property type="entry name" value="MS_channel_2nd"/>
    <property type="match status" value="1"/>
</dbReference>
<dbReference type="Gene3D" id="1.10.287.1260">
    <property type="match status" value="1"/>
</dbReference>
<organism evidence="11 12">
    <name type="scientific">Alterisphingorhabdus coralli</name>
    <dbReference type="NCBI Taxonomy" id="3071408"/>
    <lineage>
        <taxon>Bacteria</taxon>
        <taxon>Pseudomonadati</taxon>
        <taxon>Pseudomonadota</taxon>
        <taxon>Alphaproteobacteria</taxon>
        <taxon>Sphingomonadales</taxon>
        <taxon>Sphingomonadaceae</taxon>
        <taxon>Alterisphingorhabdus (ex Yan et al. 2024)</taxon>
    </lineage>
</organism>
<dbReference type="InterPro" id="IPR052702">
    <property type="entry name" value="MscS-like_channel"/>
</dbReference>
<evidence type="ECO:0000259" key="10">
    <source>
        <dbReference type="Pfam" id="PF21088"/>
    </source>
</evidence>
<dbReference type="SUPFAM" id="SSF50182">
    <property type="entry name" value="Sm-like ribonucleoproteins"/>
    <property type="match status" value="1"/>
</dbReference>
<feature type="domain" description="Mechanosensitive ion channel MscS C-terminal" evidence="9">
    <location>
        <begin position="326"/>
        <end position="409"/>
    </location>
</feature>
<dbReference type="Pfam" id="PF21088">
    <property type="entry name" value="MS_channel_1st"/>
    <property type="match status" value="1"/>
</dbReference>
<feature type="transmembrane region" description="Helical" evidence="7">
    <location>
        <begin position="163"/>
        <end position="186"/>
    </location>
</feature>
<feature type="transmembrane region" description="Helical" evidence="7">
    <location>
        <begin position="97"/>
        <end position="115"/>
    </location>
</feature>
<dbReference type="InterPro" id="IPR011066">
    <property type="entry name" value="MscS_channel_C_sf"/>
</dbReference>
<dbReference type="PANTHER" id="PTHR30347">
    <property type="entry name" value="POTASSIUM CHANNEL RELATED"/>
    <property type="match status" value="1"/>
</dbReference>
<dbReference type="PANTHER" id="PTHR30347:SF1">
    <property type="entry name" value="MECHANOSENSITIVE CHANNEL MSCK"/>
    <property type="match status" value="1"/>
</dbReference>
<dbReference type="InterPro" id="IPR023408">
    <property type="entry name" value="MscS_beta-dom_sf"/>
</dbReference>
<keyword evidence="6 7" id="KW-0472">Membrane</keyword>
<feature type="transmembrane region" description="Helical" evidence="7">
    <location>
        <begin position="127"/>
        <end position="151"/>
    </location>
</feature>
<evidence type="ECO:0000256" key="5">
    <source>
        <dbReference type="ARBA" id="ARBA00022989"/>
    </source>
</evidence>
<dbReference type="KEGG" id="acoa:RB602_05710"/>
<name>A0AA97FAK4_9SPHN</name>
<comment type="similarity">
    <text evidence="2">Belongs to the MscS (TC 1.A.23) family.</text>
</comment>
<dbReference type="InterPro" id="IPR011014">
    <property type="entry name" value="MscS_channel_TM-2"/>
</dbReference>
<evidence type="ECO:0000256" key="7">
    <source>
        <dbReference type="SAM" id="Phobius"/>
    </source>
</evidence>
<evidence type="ECO:0000256" key="4">
    <source>
        <dbReference type="ARBA" id="ARBA00022692"/>
    </source>
</evidence>